<dbReference type="Gene3D" id="3.40.50.150">
    <property type="entry name" value="Vaccinia Virus protein VP39"/>
    <property type="match status" value="1"/>
</dbReference>
<evidence type="ECO:0000256" key="1">
    <source>
        <dbReference type="ARBA" id="ARBA00004496"/>
    </source>
</evidence>
<keyword evidence="4 8" id="KW-0808">Transferase</keyword>
<evidence type="ECO:0000259" key="7">
    <source>
        <dbReference type="Pfam" id="PF17785"/>
    </source>
</evidence>
<evidence type="ECO:0000256" key="3">
    <source>
        <dbReference type="ARBA" id="ARBA00022603"/>
    </source>
</evidence>
<evidence type="ECO:0000256" key="4">
    <source>
        <dbReference type="ARBA" id="ARBA00022679"/>
    </source>
</evidence>
<sequence length="377" mass="42084">MKALRLTPGGLRKILSGRLWLKMDDLAESPHWPPGTWLILLSPRGEPVATGYLDFQRSIALRVVATEVVSPEVDFFRERFKAALCLRRELFPGEPAYRLVFSEADFLPGLIVDRYGDLFVLQVATVGMATRLKSVLAALEELFPQGAFFLQPGPGLDIPRGFVRGTFPLPYWVKVGGLLFPVDPESGQKTGLFLDQRENQKAACRFFSGRRILDLFCYLGGWALNAAAAGAREILGVDRSAWAISQARLAAQRNGLEVQFLQEDVFSFLRRPQRPFDVVIVDPPALIKKRSHLAAGLRNYRRLNHLAIKALKPGGLLISCSCSHHLSLQEHQHLVQQAAQGLLRPARLLEIRGQSPDHPVLLSMPETAYLKCLLIRV</sequence>
<dbReference type="CDD" id="cd02440">
    <property type="entry name" value="AdoMet_MTases"/>
    <property type="match status" value="1"/>
</dbReference>
<evidence type="ECO:0000313" key="9">
    <source>
        <dbReference type="Proteomes" id="UP000502179"/>
    </source>
</evidence>
<comment type="subcellular location">
    <subcellularLocation>
        <location evidence="1">Cytoplasm</location>
    </subcellularLocation>
</comment>
<feature type="domain" description="S-adenosylmethionine-dependent methyltransferase" evidence="6">
    <location>
        <begin position="168"/>
        <end position="323"/>
    </location>
</feature>
<dbReference type="PANTHER" id="PTHR42873:SF1">
    <property type="entry name" value="S-ADENOSYLMETHIONINE-DEPENDENT METHYLTRANSFERASE DOMAIN-CONTAINING PROTEIN"/>
    <property type="match status" value="1"/>
</dbReference>
<dbReference type="CDD" id="cd11572">
    <property type="entry name" value="RlmI_M_like"/>
    <property type="match status" value="1"/>
</dbReference>
<protein>
    <submittedName>
        <fullName evidence="8">Class I SAM-dependent rRNA methyltransferase</fullName>
    </submittedName>
</protein>
<dbReference type="Proteomes" id="UP000502179">
    <property type="component" value="Chromosome"/>
</dbReference>
<evidence type="ECO:0000313" key="8">
    <source>
        <dbReference type="EMBL" id="QIJ71645.1"/>
    </source>
</evidence>
<dbReference type="GO" id="GO:0032259">
    <property type="term" value="P:methylation"/>
    <property type="evidence" value="ECO:0007669"/>
    <property type="project" value="UniProtKB-KW"/>
</dbReference>
<accession>A0A6G7PVD6</accession>
<dbReference type="GO" id="GO:0008168">
    <property type="term" value="F:methyltransferase activity"/>
    <property type="evidence" value="ECO:0007669"/>
    <property type="project" value="UniProtKB-KW"/>
</dbReference>
<dbReference type="InterPro" id="IPR029063">
    <property type="entry name" value="SAM-dependent_MTases_sf"/>
</dbReference>
<keyword evidence="5" id="KW-0949">S-adenosyl-L-methionine</keyword>
<dbReference type="SUPFAM" id="SSF53335">
    <property type="entry name" value="S-adenosyl-L-methionine-dependent methyltransferases"/>
    <property type="match status" value="1"/>
</dbReference>
<dbReference type="EMBL" id="CP048877">
    <property type="protein sequence ID" value="QIJ71645.1"/>
    <property type="molecule type" value="Genomic_DNA"/>
</dbReference>
<keyword evidence="9" id="KW-1185">Reference proteome</keyword>
<dbReference type="InterPro" id="IPR036974">
    <property type="entry name" value="PUA_sf"/>
</dbReference>
<dbReference type="GO" id="GO:0005737">
    <property type="term" value="C:cytoplasm"/>
    <property type="evidence" value="ECO:0007669"/>
    <property type="project" value="UniProtKB-SubCell"/>
</dbReference>
<dbReference type="AlphaFoldDB" id="A0A6G7PVD6"/>
<dbReference type="InterPro" id="IPR019614">
    <property type="entry name" value="SAM-dep_methyl-trfase"/>
</dbReference>
<dbReference type="Gene3D" id="3.30.750.80">
    <property type="entry name" value="RNA methyltransferase domain (HRMD) like"/>
    <property type="match status" value="1"/>
</dbReference>
<dbReference type="Pfam" id="PF17785">
    <property type="entry name" value="PUA_3"/>
    <property type="match status" value="1"/>
</dbReference>
<keyword evidence="3 8" id="KW-0489">Methyltransferase</keyword>
<dbReference type="Pfam" id="PF10672">
    <property type="entry name" value="Methyltrans_SAM"/>
    <property type="match status" value="1"/>
</dbReference>
<dbReference type="KEGG" id="tav:G4V39_04885"/>
<gene>
    <name evidence="8" type="ORF">G4V39_04885</name>
</gene>
<dbReference type="PANTHER" id="PTHR42873">
    <property type="entry name" value="RIBOSOMAL RNA LARGE SUBUNIT METHYLTRANSFERASE"/>
    <property type="match status" value="1"/>
</dbReference>
<proteinExistence type="predicted"/>
<organism evidence="8 9">
    <name type="scientific">Thermosulfuriphilus ammonigenes</name>
    <dbReference type="NCBI Taxonomy" id="1936021"/>
    <lineage>
        <taxon>Bacteria</taxon>
        <taxon>Pseudomonadati</taxon>
        <taxon>Thermodesulfobacteriota</taxon>
        <taxon>Thermodesulfobacteria</taxon>
        <taxon>Thermodesulfobacteriales</taxon>
        <taxon>Thermodesulfobacteriaceae</taxon>
        <taxon>Thermosulfuriphilus</taxon>
    </lineage>
</organism>
<dbReference type="RefSeq" id="WP_166031863.1">
    <property type="nucleotide sequence ID" value="NZ_CP048877.1"/>
</dbReference>
<reference evidence="8 9" key="1">
    <citation type="submission" date="2020-02" db="EMBL/GenBank/DDBJ databases">
        <title>Genome analysis of Thermosulfuriphilus ammonigenes ST65T, an anaerobic thermophilic chemolithoautotrophic bacterium isolated from a deep-sea hydrothermal vent.</title>
        <authorList>
            <person name="Slobodkina G."/>
            <person name="Allioux M."/>
            <person name="Merkel A."/>
            <person name="Alain K."/>
            <person name="Jebbar M."/>
            <person name="Slobodkin A."/>
        </authorList>
    </citation>
    <scope>NUCLEOTIDE SEQUENCE [LARGE SCALE GENOMIC DNA]</scope>
    <source>
        <strain evidence="8 9">ST65</strain>
    </source>
</reference>
<dbReference type="InterPro" id="IPR041532">
    <property type="entry name" value="RlmI-like_PUA"/>
</dbReference>
<name>A0A6G7PVD6_9BACT</name>
<evidence type="ECO:0000259" key="6">
    <source>
        <dbReference type="Pfam" id="PF10672"/>
    </source>
</evidence>
<dbReference type="GO" id="GO:0003723">
    <property type="term" value="F:RNA binding"/>
    <property type="evidence" value="ECO:0007669"/>
    <property type="project" value="InterPro"/>
</dbReference>
<feature type="domain" description="RlmI-like PUA" evidence="7">
    <location>
        <begin position="4"/>
        <end position="64"/>
    </location>
</feature>
<evidence type="ECO:0000256" key="5">
    <source>
        <dbReference type="ARBA" id="ARBA00022691"/>
    </source>
</evidence>
<keyword evidence="2" id="KW-0963">Cytoplasm</keyword>
<evidence type="ECO:0000256" key="2">
    <source>
        <dbReference type="ARBA" id="ARBA00022490"/>
    </source>
</evidence>
<dbReference type="Gene3D" id="2.30.130.10">
    <property type="entry name" value="PUA domain"/>
    <property type="match status" value="1"/>
</dbReference>